<reference evidence="2" key="2">
    <citation type="submission" date="2015-06" db="UniProtKB">
        <authorList>
            <consortium name="EnsemblPlants"/>
        </authorList>
    </citation>
    <scope>IDENTIFICATION</scope>
    <source>
        <strain evidence="2">DM1-3 516 R44</strain>
    </source>
</reference>
<dbReference type="Gramene" id="PGSC0003DMT400071119">
    <property type="protein sequence ID" value="PGSC0003DMT400071119"/>
    <property type="gene ID" value="PGSC0003DMG400027658"/>
</dbReference>
<feature type="domain" description="RNase H type-1" evidence="1">
    <location>
        <begin position="23"/>
        <end position="97"/>
    </location>
</feature>
<evidence type="ECO:0000313" key="2">
    <source>
        <dbReference type="EnsemblPlants" id="PGSC0003DMT400071119"/>
    </source>
</evidence>
<accession>M1CN82</accession>
<proteinExistence type="predicted"/>
<evidence type="ECO:0000259" key="1">
    <source>
        <dbReference type="Pfam" id="PF13456"/>
    </source>
</evidence>
<dbReference type="Pfam" id="PF13456">
    <property type="entry name" value="RVT_3"/>
    <property type="match status" value="1"/>
</dbReference>
<dbReference type="EnsemblPlants" id="PGSC0003DMT400071119">
    <property type="protein sequence ID" value="PGSC0003DMT400071119"/>
    <property type="gene ID" value="PGSC0003DMG400027658"/>
</dbReference>
<dbReference type="PaxDb" id="4113-PGSC0003DMT400071119"/>
<name>M1CN82_SOLTU</name>
<dbReference type="AlphaFoldDB" id="M1CN82"/>
<reference evidence="3" key="1">
    <citation type="journal article" date="2011" name="Nature">
        <title>Genome sequence and analysis of the tuber crop potato.</title>
        <authorList>
            <consortium name="The Potato Genome Sequencing Consortium"/>
        </authorList>
    </citation>
    <scope>NUCLEOTIDE SEQUENCE [LARGE SCALE GENOMIC DNA]</scope>
    <source>
        <strain evidence="3">cv. DM1-3 516 R44</strain>
    </source>
</reference>
<sequence length="137" mass="16022">MWLWRHSHKWEGKLIIAFFVQFMGAETKALLYGVHWCKLNGVSRPQLETDSLMLLSCIKDVYKISWRLAPLIIQGIDWYINHCYREANQVAYKLANLSLQSTWVYLSSDNIPQLVRGFLNMDKQKISSFPSEGKKEP</sequence>
<evidence type="ECO:0000313" key="3">
    <source>
        <dbReference type="Proteomes" id="UP000011115"/>
    </source>
</evidence>
<dbReference type="InterPro" id="IPR053151">
    <property type="entry name" value="RNase_H-like"/>
</dbReference>
<dbReference type="Gene3D" id="3.30.420.10">
    <property type="entry name" value="Ribonuclease H-like superfamily/Ribonuclease H"/>
    <property type="match status" value="1"/>
</dbReference>
<dbReference type="InterPro" id="IPR012337">
    <property type="entry name" value="RNaseH-like_sf"/>
</dbReference>
<dbReference type="InParanoid" id="M1CN82"/>
<dbReference type="GO" id="GO:0004523">
    <property type="term" value="F:RNA-DNA hybrid ribonuclease activity"/>
    <property type="evidence" value="ECO:0007669"/>
    <property type="project" value="InterPro"/>
</dbReference>
<dbReference type="SUPFAM" id="SSF53098">
    <property type="entry name" value="Ribonuclease H-like"/>
    <property type="match status" value="1"/>
</dbReference>
<dbReference type="InterPro" id="IPR002156">
    <property type="entry name" value="RNaseH_domain"/>
</dbReference>
<dbReference type="Proteomes" id="UP000011115">
    <property type="component" value="Unassembled WGS sequence"/>
</dbReference>
<dbReference type="HOGENOM" id="CLU_000680_5_1_1"/>
<dbReference type="InterPro" id="IPR036397">
    <property type="entry name" value="RNaseH_sf"/>
</dbReference>
<dbReference type="PANTHER" id="PTHR47723">
    <property type="entry name" value="OS05G0353850 PROTEIN"/>
    <property type="match status" value="1"/>
</dbReference>
<dbReference type="PANTHER" id="PTHR47723:SF19">
    <property type="entry name" value="POLYNUCLEOTIDYL TRANSFERASE, RIBONUCLEASE H-LIKE SUPERFAMILY PROTEIN"/>
    <property type="match status" value="1"/>
</dbReference>
<dbReference type="GO" id="GO:0003676">
    <property type="term" value="F:nucleic acid binding"/>
    <property type="evidence" value="ECO:0007669"/>
    <property type="project" value="InterPro"/>
</dbReference>
<organism evidence="2 3">
    <name type="scientific">Solanum tuberosum</name>
    <name type="common">Potato</name>
    <dbReference type="NCBI Taxonomy" id="4113"/>
    <lineage>
        <taxon>Eukaryota</taxon>
        <taxon>Viridiplantae</taxon>
        <taxon>Streptophyta</taxon>
        <taxon>Embryophyta</taxon>
        <taxon>Tracheophyta</taxon>
        <taxon>Spermatophyta</taxon>
        <taxon>Magnoliopsida</taxon>
        <taxon>eudicotyledons</taxon>
        <taxon>Gunneridae</taxon>
        <taxon>Pentapetalae</taxon>
        <taxon>asterids</taxon>
        <taxon>lamiids</taxon>
        <taxon>Solanales</taxon>
        <taxon>Solanaceae</taxon>
        <taxon>Solanoideae</taxon>
        <taxon>Solaneae</taxon>
        <taxon>Solanum</taxon>
    </lineage>
</organism>
<keyword evidence="3" id="KW-1185">Reference proteome</keyword>
<protein>
    <recommendedName>
        <fullName evidence="1">RNase H type-1 domain-containing protein</fullName>
    </recommendedName>
</protein>